<name>A0A164N4L3_9NOCA</name>
<dbReference type="STRING" id="455432.AWN90_29535"/>
<dbReference type="EMBL" id="LWGR01000007">
    <property type="protein sequence ID" value="KZM73972.1"/>
    <property type="molecule type" value="Genomic_DNA"/>
</dbReference>
<dbReference type="Proteomes" id="UP000076512">
    <property type="component" value="Unassembled WGS sequence"/>
</dbReference>
<keyword evidence="2" id="KW-1185">Reference proteome</keyword>
<proteinExistence type="predicted"/>
<comment type="caution">
    <text evidence="1">The sequence shown here is derived from an EMBL/GenBank/DDBJ whole genome shotgun (WGS) entry which is preliminary data.</text>
</comment>
<protein>
    <submittedName>
        <fullName evidence="1">Uncharacterized protein</fullName>
    </submittedName>
</protein>
<evidence type="ECO:0000313" key="1">
    <source>
        <dbReference type="EMBL" id="KZM73972.1"/>
    </source>
</evidence>
<sequence length="87" mass="9305">MSDIVEISGRAAVMTEEEGTVSGDLDVTVDEQGRGLVRYRDTDDWLTIGNLDGDPPRDWATVADLAAAIEADRGARDAVGNIIPFEA</sequence>
<gene>
    <name evidence="1" type="ORF">AWN90_29535</name>
</gene>
<dbReference type="AlphaFoldDB" id="A0A164N4L3"/>
<reference evidence="1 2" key="1">
    <citation type="submission" date="2016-04" db="EMBL/GenBank/DDBJ databases">
        <authorList>
            <person name="Evans L.H."/>
            <person name="Alamgir A."/>
            <person name="Owens N."/>
            <person name="Weber N.D."/>
            <person name="Virtaneva K."/>
            <person name="Barbian K."/>
            <person name="Babar A."/>
            <person name="Rosenke K."/>
        </authorList>
    </citation>
    <scope>NUCLEOTIDE SEQUENCE [LARGE SCALE GENOMIC DNA]</scope>
    <source>
        <strain evidence="1 2">IFM 0406</strain>
    </source>
</reference>
<organism evidence="1 2">
    <name type="scientific">Nocardia terpenica</name>
    <dbReference type="NCBI Taxonomy" id="455432"/>
    <lineage>
        <taxon>Bacteria</taxon>
        <taxon>Bacillati</taxon>
        <taxon>Actinomycetota</taxon>
        <taxon>Actinomycetes</taxon>
        <taxon>Mycobacteriales</taxon>
        <taxon>Nocardiaceae</taxon>
        <taxon>Nocardia</taxon>
    </lineage>
</organism>
<accession>A0A164N4L3</accession>
<evidence type="ECO:0000313" key="2">
    <source>
        <dbReference type="Proteomes" id="UP000076512"/>
    </source>
</evidence>